<dbReference type="AlphaFoldDB" id="A0A9J5WKA5"/>
<dbReference type="EMBL" id="JACXVP010000011">
    <property type="protein sequence ID" value="KAG5575695.1"/>
    <property type="molecule type" value="Genomic_DNA"/>
</dbReference>
<name>A0A9J5WKA5_SOLCO</name>
<proteinExistence type="predicted"/>
<gene>
    <name evidence="1" type="ORF">H5410_055829</name>
</gene>
<keyword evidence="2" id="KW-1185">Reference proteome</keyword>
<evidence type="ECO:0000313" key="2">
    <source>
        <dbReference type="Proteomes" id="UP000824120"/>
    </source>
</evidence>
<sequence>MKNFTLRLRMETTFQHEGLPHDNAEDNMMLMAPFQPQEILDCVKACAGHKDPEPDGYIMVFFSLCWQVIGPDVIAAEQNFHSEGFFEKRYNATFVAQKPKKGDVAELSDFRPVA</sequence>
<dbReference type="OrthoDB" id="913635at2759"/>
<evidence type="ECO:0000313" key="1">
    <source>
        <dbReference type="EMBL" id="KAG5575695.1"/>
    </source>
</evidence>
<reference evidence="1 2" key="1">
    <citation type="submission" date="2020-09" db="EMBL/GenBank/DDBJ databases">
        <title>De no assembly of potato wild relative species, Solanum commersonii.</title>
        <authorList>
            <person name="Cho K."/>
        </authorList>
    </citation>
    <scope>NUCLEOTIDE SEQUENCE [LARGE SCALE GENOMIC DNA]</scope>
    <source>
        <strain evidence="1">LZ3.2</strain>
        <tissue evidence="1">Leaf</tissue>
    </source>
</reference>
<comment type="caution">
    <text evidence="1">The sequence shown here is derived from an EMBL/GenBank/DDBJ whole genome shotgun (WGS) entry which is preliminary data.</text>
</comment>
<organism evidence="1 2">
    <name type="scientific">Solanum commersonii</name>
    <name type="common">Commerson's wild potato</name>
    <name type="synonym">Commerson's nightshade</name>
    <dbReference type="NCBI Taxonomy" id="4109"/>
    <lineage>
        <taxon>Eukaryota</taxon>
        <taxon>Viridiplantae</taxon>
        <taxon>Streptophyta</taxon>
        <taxon>Embryophyta</taxon>
        <taxon>Tracheophyta</taxon>
        <taxon>Spermatophyta</taxon>
        <taxon>Magnoliopsida</taxon>
        <taxon>eudicotyledons</taxon>
        <taxon>Gunneridae</taxon>
        <taxon>Pentapetalae</taxon>
        <taxon>asterids</taxon>
        <taxon>lamiids</taxon>
        <taxon>Solanales</taxon>
        <taxon>Solanaceae</taxon>
        <taxon>Solanoideae</taxon>
        <taxon>Solaneae</taxon>
        <taxon>Solanum</taxon>
    </lineage>
</organism>
<accession>A0A9J5WKA5</accession>
<dbReference type="Proteomes" id="UP000824120">
    <property type="component" value="Chromosome 11"/>
</dbReference>
<protein>
    <submittedName>
        <fullName evidence="1">Uncharacterized protein</fullName>
    </submittedName>
</protein>